<gene>
    <name evidence="4" type="ORF">Zmor_019085</name>
</gene>
<dbReference type="EMBL" id="JALNTZ010000528">
    <property type="protein sequence ID" value="KAJ3634432.1"/>
    <property type="molecule type" value="Genomic_DNA"/>
</dbReference>
<accession>A0AA38LZV8</accession>
<evidence type="ECO:0000259" key="3">
    <source>
        <dbReference type="Pfam" id="PF02906"/>
    </source>
</evidence>
<comment type="similarity">
    <text evidence="1">Belongs to the NARF family.</text>
</comment>
<dbReference type="InterPro" id="IPR050340">
    <property type="entry name" value="Cytosolic_Fe-S_CAF"/>
</dbReference>
<sequence>MVALRNKDFRECLLQSDDGKVLLRFAVAYGFRNIQTILQRIKRNRCEYDFVEIMACPFGCLNGGGQLRHQSLDAVNDAYERLPSISPLEMHSALQLLECVLHFAAFTKNSGSKAMNRMLHTQYSSLEGRDDALRAVQW</sequence>
<feature type="domain" description="Iron hydrogenase large subunit C-terminal" evidence="3">
    <location>
        <begin position="6"/>
        <end position="64"/>
    </location>
</feature>
<dbReference type="Proteomes" id="UP001168821">
    <property type="component" value="Unassembled WGS sequence"/>
</dbReference>
<evidence type="ECO:0000256" key="1">
    <source>
        <dbReference type="ARBA" id="ARBA00006596"/>
    </source>
</evidence>
<organism evidence="4 5">
    <name type="scientific">Zophobas morio</name>
    <dbReference type="NCBI Taxonomy" id="2755281"/>
    <lineage>
        <taxon>Eukaryota</taxon>
        <taxon>Metazoa</taxon>
        <taxon>Ecdysozoa</taxon>
        <taxon>Arthropoda</taxon>
        <taxon>Hexapoda</taxon>
        <taxon>Insecta</taxon>
        <taxon>Pterygota</taxon>
        <taxon>Neoptera</taxon>
        <taxon>Endopterygota</taxon>
        <taxon>Coleoptera</taxon>
        <taxon>Polyphaga</taxon>
        <taxon>Cucujiformia</taxon>
        <taxon>Tenebrionidae</taxon>
        <taxon>Zophobas</taxon>
    </lineage>
</organism>
<evidence type="ECO:0000313" key="4">
    <source>
        <dbReference type="EMBL" id="KAJ3634432.1"/>
    </source>
</evidence>
<protein>
    <recommendedName>
        <fullName evidence="3">Iron hydrogenase large subunit C-terminal domain-containing protein</fullName>
    </recommendedName>
</protein>
<evidence type="ECO:0000256" key="2">
    <source>
        <dbReference type="ARBA" id="ARBA00025700"/>
    </source>
</evidence>
<dbReference type="InterPro" id="IPR009016">
    <property type="entry name" value="Fe_hydrogenase"/>
</dbReference>
<dbReference type="InterPro" id="IPR004108">
    <property type="entry name" value="Fe_hydrogenase_lsu_C"/>
</dbReference>
<name>A0AA38LZV8_9CUCU</name>
<keyword evidence="5" id="KW-1185">Reference proteome</keyword>
<comment type="caution">
    <text evidence="4">The sequence shown here is derived from an EMBL/GenBank/DDBJ whole genome shotgun (WGS) entry which is preliminary data.</text>
</comment>
<proteinExistence type="inferred from homology"/>
<dbReference type="PANTHER" id="PTHR11615">
    <property type="entry name" value="NITRATE, FORMATE, IRON DEHYDROGENASE"/>
    <property type="match status" value="1"/>
</dbReference>
<comment type="function">
    <text evidence="2">Component of the cytosolic iron-sulfur (Fe/S) protein assembly machinery. Required for maturation of extramitochondrial Fe/S proteins.</text>
</comment>
<dbReference type="SUPFAM" id="SSF53920">
    <property type="entry name" value="Fe-only hydrogenase"/>
    <property type="match status" value="1"/>
</dbReference>
<evidence type="ECO:0000313" key="5">
    <source>
        <dbReference type="Proteomes" id="UP001168821"/>
    </source>
</evidence>
<dbReference type="AlphaFoldDB" id="A0AA38LZV8"/>
<reference evidence="4" key="1">
    <citation type="journal article" date="2023" name="G3 (Bethesda)">
        <title>Whole genome assemblies of Zophobas morio and Tenebrio molitor.</title>
        <authorList>
            <person name="Kaur S."/>
            <person name="Stinson S.A."/>
            <person name="diCenzo G.C."/>
        </authorList>
    </citation>
    <scope>NUCLEOTIDE SEQUENCE</scope>
    <source>
        <strain evidence="4">QUZm001</strain>
    </source>
</reference>
<dbReference type="Pfam" id="PF02906">
    <property type="entry name" value="Fe_hyd_lg_C"/>
    <property type="match status" value="1"/>
</dbReference>
<dbReference type="Gene3D" id="3.40.950.10">
    <property type="entry name" value="Fe-only Hydrogenase (Larger Subunit), Chain L, domain 3"/>
    <property type="match status" value="1"/>
</dbReference>